<protein>
    <submittedName>
        <fullName evidence="1">Uncharacterized protein</fullName>
    </submittedName>
</protein>
<evidence type="ECO:0000313" key="1">
    <source>
        <dbReference type="EMBL" id="MBM2621063.1"/>
    </source>
</evidence>
<reference evidence="1 2" key="1">
    <citation type="submission" date="2021-01" db="EMBL/GenBank/DDBJ databases">
        <title>Actinoplanes sp. nov. LDG1-06 isolated from lichen.</title>
        <authorList>
            <person name="Saeng-In P."/>
            <person name="Phongsopitanun W."/>
            <person name="Kanchanasin P."/>
            <person name="Yuki M."/>
            <person name="Kudo T."/>
            <person name="Ohkuma M."/>
            <person name="Tanasupawat S."/>
        </authorList>
    </citation>
    <scope>NUCLEOTIDE SEQUENCE [LARGE SCALE GENOMIC DNA]</scope>
    <source>
        <strain evidence="1 2">LDG1-06</strain>
    </source>
</reference>
<proteinExistence type="predicted"/>
<dbReference type="Proteomes" id="UP000632138">
    <property type="component" value="Unassembled WGS sequence"/>
</dbReference>
<name>A0ABS2AMQ9_9ACTN</name>
<evidence type="ECO:0000313" key="2">
    <source>
        <dbReference type="Proteomes" id="UP000632138"/>
    </source>
</evidence>
<organism evidence="1 2">
    <name type="scientific">Paractinoplanes ovalisporus</name>
    <dbReference type="NCBI Taxonomy" id="2810368"/>
    <lineage>
        <taxon>Bacteria</taxon>
        <taxon>Bacillati</taxon>
        <taxon>Actinomycetota</taxon>
        <taxon>Actinomycetes</taxon>
        <taxon>Micromonosporales</taxon>
        <taxon>Micromonosporaceae</taxon>
        <taxon>Paractinoplanes</taxon>
    </lineage>
</organism>
<comment type="caution">
    <text evidence="1">The sequence shown here is derived from an EMBL/GenBank/DDBJ whole genome shotgun (WGS) entry which is preliminary data.</text>
</comment>
<accession>A0ABS2AMQ9</accession>
<dbReference type="RefSeq" id="WP_203381040.1">
    <property type="nucleotide sequence ID" value="NZ_JAENHP010000017.1"/>
</dbReference>
<keyword evidence="2" id="KW-1185">Reference proteome</keyword>
<gene>
    <name evidence="1" type="ORF">JIG36_36740</name>
</gene>
<sequence length="133" mass="14974">MSDTTQLERHEPGLRVFAEWTRSDEGPQRLVIEAPKVTRDTLRRAARHLGDMSNEFAGTLAVGARQVMVMRYTEDQFASLPSGGNAYHRGLLDIRDDLAARGIEDPEKLMALAMRVPLETLQACLEIARKRLQ</sequence>
<dbReference type="EMBL" id="JAENHP010000017">
    <property type="protein sequence ID" value="MBM2621063.1"/>
    <property type="molecule type" value="Genomic_DNA"/>
</dbReference>